<accession>A0A090Z6U2</accession>
<dbReference type="AlphaFoldDB" id="A0A090Z6U2"/>
<proteinExistence type="predicted"/>
<gene>
    <name evidence="1" type="ORF">DJ90_4582</name>
    <name evidence="2" type="ORF">GNQ08_24840</name>
</gene>
<reference evidence="2 4" key="2">
    <citation type="submission" date="2019-11" db="EMBL/GenBank/DDBJ databases">
        <title>Draft genome sequences of five Paenibacillus species of dairy origin.</title>
        <authorList>
            <person name="Olajide A.M."/>
            <person name="Chen S."/>
            <person name="Lapointe G."/>
        </authorList>
    </citation>
    <scope>NUCLEOTIDE SEQUENCE [LARGE SCALE GENOMIC DNA]</scope>
    <source>
        <strain evidence="2 4">3CT49</strain>
    </source>
</reference>
<evidence type="ECO:0000313" key="4">
    <source>
        <dbReference type="Proteomes" id="UP000442469"/>
    </source>
</evidence>
<comment type="caution">
    <text evidence="1">The sequence shown here is derived from an EMBL/GenBank/DDBJ whole genome shotgun (WGS) entry which is preliminary data.</text>
</comment>
<dbReference type="RefSeq" id="WP_036626403.1">
    <property type="nucleotide sequence ID" value="NZ_BGML01000007.1"/>
</dbReference>
<reference evidence="1 3" key="1">
    <citation type="submission" date="2014-04" db="EMBL/GenBank/DDBJ databases">
        <authorList>
            <person name="Bishop-Lilly K.A."/>
            <person name="Broomall S.M."/>
            <person name="Chain P.S."/>
            <person name="Chertkov O."/>
            <person name="Coyne S.R."/>
            <person name="Daligault H.E."/>
            <person name="Davenport K.W."/>
            <person name="Erkkila T."/>
            <person name="Frey K.G."/>
            <person name="Gibbons H.S."/>
            <person name="Gu W."/>
            <person name="Jaissle J."/>
            <person name="Johnson S.L."/>
            <person name="Koroleva G.I."/>
            <person name="Ladner J.T."/>
            <person name="Lo C.-C."/>
            <person name="Minogue T.D."/>
            <person name="Munk C."/>
            <person name="Palacios G.F."/>
            <person name="Redden C.L."/>
            <person name="Rosenzweig C.N."/>
            <person name="Scholz M.B."/>
            <person name="Teshima H."/>
            <person name="Xu Y."/>
        </authorList>
    </citation>
    <scope>NUCLEOTIDE SEQUENCE [LARGE SCALE GENOMIC DNA]</scope>
    <source>
        <strain evidence="1 3">8244</strain>
    </source>
</reference>
<evidence type="ECO:0000313" key="1">
    <source>
        <dbReference type="EMBL" id="KFN06994.1"/>
    </source>
</evidence>
<dbReference type="GeneID" id="77009705"/>
<dbReference type="EMBL" id="JMQA01000036">
    <property type="protein sequence ID" value="KFN06994.1"/>
    <property type="molecule type" value="Genomic_DNA"/>
</dbReference>
<dbReference type="HOGENOM" id="CLU_1537403_0_0_9"/>
<evidence type="ECO:0000313" key="2">
    <source>
        <dbReference type="EMBL" id="MUG25592.1"/>
    </source>
</evidence>
<organism evidence="1 3">
    <name type="scientific">Paenibacillus macerans</name>
    <name type="common">Bacillus macerans</name>
    <dbReference type="NCBI Taxonomy" id="44252"/>
    <lineage>
        <taxon>Bacteria</taxon>
        <taxon>Bacillati</taxon>
        <taxon>Bacillota</taxon>
        <taxon>Bacilli</taxon>
        <taxon>Bacillales</taxon>
        <taxon>Paenibacillaceae</taxon>
        <taxon>Paenibacillus</taxon>
    </lineage>
</organism>
<sequence>MGNSISLPEDPAYSVEDLHMSNGLTSVFIEVLALSGSILATTNREKELVIWLAQRDQACVGIGTVGFDIDEMPWKIDSFEAEKEFMLRTIASAMDGLGWERLNYEPNQEMVQRCLQQFELMISAFEKKSVDINNYLEWSEIEEGDDSPTIPYGYPKCDKHGVYLSCHGCILCNNS</sequence>
<protein>
    <submittedName>
        <fullName evidence="1">Uncharacterized protein</fullName>
    </submittedName>
</protein>
<keyword evidence="3" id="KW-1185">Reference proteome</keyword>
<dbReference type="STRING" id="44252.DJ90_4582"/>
<dbReference type="Proteomes" id="UP000442469">
    <property type="component" value="Unassembled WGS sequence"/>
</dbReference>
<name>A0A090Z6U2_PAEMA</name>
<dbReference type="Proteomes" id="UP000029278">
    <property type="component" value="Unassembled WGS sequence"/>
</dbReference>
<dbReference type="OrthoDB" id="2606712at2"/>
<dbReference type="EMBL" id="WNZZ01000027">
    <property type="protein sequence ID" value="MUG25592.1"/>
    <property type="molecule type" value="Genomic_DNA"/>
</dbReference>
<evidence type="ECO:0000313" key="3">
    <source>
        <dbReference type="Proteomes" id="UP000029278"/>
    </source>
</evidence>